<dbReference type="Gene3D" id="1.10.10.10">
    <property type="entry name" value="Winged helix-like DNA-binding domain superfamily/Winged helix DNA-binding domain"/>
    <property type="match status" value="1"/>
</dbReference>
<dbReference type="InterPro" id="IPR014284">
    <property type="entry name" value="RNA_pol_sigma-70_dom"/>
</dbReference>
<comment type="similarity">
    <text evidence="1">Belongs to the sigma-70 factor family. ECF subfamily.</text>
</comment>
<dbReference type="PANTHER" id="PTHR43133:SF50">
    <property type="entry name" value="ECF RNA POLYMERASE SIGMA FACTOR SIGM"/>
    <property type="match status" value="1"/>
</dbReference>
<dbReference type="Pfam" id="PF04542">
    <property type="entry name" value="Sigma70_r2"/>
    <property type="match status" value="1"/>
</dbReference>
<evidence type="ECO:0000256" key="1">
    <source>
        <dbReference type="ARBA" id="ARBA00010641"/>
    </source>
</evidence>
<gene>
    <name evidence="9" type="ORF">ABRQ22_13635</name>
</gene>
<dbReference type="InterPro" id="IPR007627">
    <property type="entry name" value="RNA_pol_sigma70_r2"/>
</dbReference>
<dbReference type="SUPFAM" id="SSF88659">
    <property type="entry name" value="Sigma3 and sigma4 domains of RNA polymerase sigma factors"/>
    <property type="match status" value="1"/>
</dbReference>
<dbReference type="InterPro" id="IPR039425">
    <property type="entry name" value="RNA_pol_sigma-70-like"/>
</dbReference>
<evidence type="ECO:0000256" key="2">
    <source>
        <dbReference type="ARBA" id="ARBA00023015"/>
    </source>
</evidence>
<accession>A0AAU8FXU8</accession>
<dbReference type="InterPro" id="IPR013325">
    <property type="entry name" value="RNA_pol_sigma_r2"/>
</dbReference>
<dbReference type="SUPFAM" id="SSF88946">
    <property type="entry name" value="Sigma2 domain of RNA polymerase sigma factors"/>
    <property type="match status" value="1"/>
</dbReference>
<dbReference type="Pfam" id="PF08281">
    <property type="entry name" value="Sigma70_r4_2"/>
    <property type="match status" value="1"/>
</dbReference>
<evidence type="ECO:0000256" key="6">
    <source>
        <dbReference type="SAM" id="MobiDB-lite"/>
    </source>
</evidence>
<dbReference type="RefSeq" id="WP_353707117.1">
    <property type="nucleotide sequence ID" value="NZ_CP159290.1"/>
</dbReference>
<dbReference type="EMBL" id="CP159290">
    <property type="protein sequence ID" value="XCH28642.1"/>
    <property type="molecule type" value="Genomic_DNA"/>
</dbReference>
<dbReference type="InterPro" id="IPR013324">
    <property type="entry name" value="RNA_pol_sigma_r3/r4-like"/>
</dbReference>
<feature type="domain" description="RNA polymerase sigma factor 70 region 4 type 2" evidence="8">
    <location>
        <begin position="163"/>
        <end position="215"/>
    </location>
</feature>
<dbReference type="AlphaFoldDB" id="A0AAU8FXU8"/>
<protein>
    <submittedName>
        <fullName evidence="9">SigE family RNA polymerase sigma factor</fullName>
    </submittedName>
</protein>
<evidence type="ECO:0000259" key="8">
    <source>
        <dbReference type="Pfam" id="PF08281"/>
    </source>
</evidence>
<evidence type="ECO:0000259" key="7">
    <source>
        <dbReference type="Pfam" id="PF04542"/>
    </source>
</evidence>
<evidence type="ECO:0000256" key="5">
    <source>
        <dbReference type="ARBA" id="ARBA00023163"/>
    </source>
</evidence>
<feature type="region of interest" description="Disordered" evidence="6">
    <location>
        <begin position="220"/>
        <end position="247"/>
    </location>
</feature>
<organism evidence="9">
    <name type="scientific">Cellulosimicrobium sp. ES-005</name>
    <dbReference type="NCBI Taxonomy" id="3163031"/>
    <lineage>
        <taxon>Bacteria</taxon>
        <taxon>Bacillati</taxon>
        <taxon>Actinomycetota</taxon>
        <taxon>Actinomycetes</taxon>
        <taxon>Micrococcales</taxon>
        <taxon>Promicromonosporaceae</taxon>
        <taxon>Cellulosimicrobium</taxon>
    </lineage>
</organism>
<proteinExistence type="inferred from homology"/>
<keyword evidence="5" id="KW-0804">Transcription</keyword>
<dbReference type="GO" id="GO:0003677">
    <property type="term" value="F:DNA binding"/>
    <property type="evidence" value="ECO:0007669"/>
    <property type="project" value="UniProtKB-KW"/>
</dbReference>
<dbReference type="Gene3D" id="1.10.1740.10">
    <property type="match status" value="1"/>
</dbReference>
<dbReference type="GO" id="GO:0016987">
    <property type="term" value="F:sigma factor activity"/>
    <property type="evidence" value="ECO:0007669"/>
    <property type="project" value="UniProtKB-KW"/>
</dbReference>
<keyword evidence="4" id="KW-0238">DNA-binding</keyword>
<feature type="domain" description="RNA polymerase sigma-70 region 2" evidence="7">
    <location>
        <begin position="67"/>
        <end position="129"/>
    </location>
</feature>
<evidence type="ECO:0000256" key="4">
    <source>
        <dbReference type="ARBA" id="ARBA00023125"/>
    </source>
</evidence>
<evidence type="ECO:0000256" key="3">
    <source>
        <dbReference type="ARBA" id="ARBA00023082"/>
    </source>
</evidence>
<keyword evidence="3" id="KW-0731">Sigma factor</keyword>
<dbReference type="InterPro" id="IPR013249">
    <property type="entry name" value="RNA_pol_sigma70_r4_t2"/>
</dbReference>
<dbReference type="NCBIfam" id="TIGR02983">
    <property type="entry name" value="SigE-fam_strep"/>
    <property type="match status" value="1"/>
</dbReference>
<name>A0AAU8FXU8_9MICO</name>
<reference evidence="9" key="1">
    <citation type="submission" date="2024-06" db="EMBL/GenBank/DDBJ databases">
        <title>Complete genome sequence of the cellulolytic actinobacterium, Cellulosimicrobium ES-005.</title>
        <authorList>
            <person name="Matthews C.T."/>
            <person name="Underwood K.D."/>
            <person name="Ghanchi K.M."/>
            <person name="Fields S.D."/>
            <person name="Gardner S.G."/>
        </authorList>
    </citation>
    <scope>NUCLEOTIDE SEQUENCE</scope>
    <source>
        <strain evidence="9">ES-005</strain>
    </source>
</reference>
<feature type="region of interest" description="Disordered" evidence="6">
    <location>
        <begin position="140"/>
        <end position="160"/>
    </location>
</feature>
<keyword evidence="2" id="KW-0805">Transcription regulation</keyword>
<sequence length="247" mass="26954">MTATGAAGPVGGTGRLQLLLDVAGDDDRDDDRDDHRDGELDGAPAVEVDLVARRTRDEEFSAFMRDARDPLHRMAYLLCGDRHRAEELTQHALERTYRAWSRARERDPLAYARRVLANLRVDTWRRTRREVLAGPDELTQAEGVGRPGRPGAGEPTGSVDDRDAVVRALLTLPVKQRRVVVMRHLLDLSESEVAAELGMPVGTVKSTASRGLVRLRALLGAPDGTAPAPTTTTLTSPTTPTSGRTPR</sequence>
<dbReference type="InterPro" id="IPR036388">
    <property type="entry name" value="WH-like_DNA-bd_sf"/>
</dbReference>
<evidence type="ECO:0000313" key="9">
    <source>
        <dbReference type="EMBL" id="XCH28642.1"/>
    </source>
</evidence>
<dbReference type="NCBIfam" id="TIGR02937">
    <property type="entry name" value="sigma70-ECF"/>
    <property type="match status" value="1"/>
</dbReference>
<dbReference type="PANTHER" id="PTHR43133">
    <property type="entry name" value="RNA POLYMERASE ECF-TYPE SIGMA FACTO"/>
    <property type="match status" value="1"/>
</dbReference>
<dbReference type="InterPro" id="IPR014325">
    <property type="entry name" value="RNA_pol_sigma-E_actinobac"/>
</dbReference>
<dbReference type="CDD" id="cd06171">
    <property type="entry name" value="Sigma70_r4"/>
    <property type="match status" value="1"/>
</dbReference>
<dbReference type="GO" id="GO:0006352">
    <property type="term" value="P:DNA-templated transcription initiation"/>
    <property type="evidence" value="ECO:0007669"/>
    <property type="project" value="InterPro"/>
</dbReference>